<keyword evidence="2" id="KW-0645">Protease</keyword>
<dbReference type="SUPFAM" id="SSF101447">
    <property type="entry name" value="Formin homology 2 domain (FH2 domain)"/>
    <property type="match status" value="1"/>
</dbReference>
<evidence type="ECO:0000313" key="10">
    <source>
        <dbReference type="Proteomes" id="UP001549921"/>
    </source>
</evidence>
<dbReference type="Proteomes" id="UP001549921">
    <property type="component" value="Unassembled WGS sequence"/>
</dbReference>
<evidence type="ECO:0000256" key="4">
    <source>
        <dbReference type="ARBA" id="ARBA00034725"/>
    </source>
</evidence>
<dbReference type="PANTHER" id="PTHR28631:SF1">
    <property type="entry name" value="ACTIN MATURATION PROTEASE"/>
    <property type="match status" value="1"/>
</dbReference>
<accession>A0ABD0SJ95</accession>
<name>A0ABD0SJ95_LOXSC</name>
<keyword evidence="1" id="KW-0031">Aminopeptidase</keyword>
<evidence type="ECO:0000256" key="6">
    <source>
        <dbReference type="ARBA" id="ARBA00034908"/>
    </source>
</evidence>
<comment type="catalytic activity">
    <reaction evidence="7">
        <text>N-terminal N(alpha)-acetyl-L-cysteinyl-L-aspartyl-[protein] + H2O = N-terminal L-aspartyl-[protein] + N-acetyl-L-cysteine</text>
        <dbReference type="Rhea" id="RHEA:74579"/>
        <dbReference type="Rhea" id="RHEA-COMP:12669"/>
        <dbReference type="Rhea" id="RHEA-COMP:18395"/>
        <dbReference type="ChEBI" id="CHEBI:15377"/>
        <dbReference type="ChEBI" id="CHEBI:64720"/>
        <dbReference type="ChEBI" id="CHEBI:78236"/>
        <dbReference type="ChEBI" id="CHEBI:193599"/>
    </reaction>
    <physiologicalReaction direction="left-to-right" evidence="7">
        <dbReference type="Rhea" id="RHEA:74580"/>
    </physiologicalReaction>
</comment>
<evidence type="ECO:0000256" key="1">
    <source>
        <dbReference type="ARBA" id="ARBA00022438"/>
    </source>
</evidence>
<dbReference type="EMBL" id="JBEDNZ010000020">
    <property type="protein sequence ID" value="KAL0819915.1"/>
    <property type="molecule type" value="Genomic_DNA"/>
</dbReference>
<keyword evidence="3" id="KW-0378">Hydrolase</keyword>
<feature type="region of interest" description="Disordered" evidence="8">
    <location>
        <begin position="1"/>
        <end position="33"/>
    </location>
</feature>
<comment type="caution">
    <text evidence="9">The sequence shown here is derived from an EMBL/GenBank/DDBJ whole genome shotgun (WGS) entry which is preliminary data.</text>
</comment>
<evidence type="ECO:0000256" key="7">
    <source>
        <dbReference type="ARBA" id="ARBA00049041"/>
    </source>
</evidence>
<dbReference type="Pfam" id="PF21646">
    <property type="entry name" value="ACTMAP-like_C"/>
    <property type="match status" value="1"/>
</dbReference>
<evidence type="ECO:0000256" key="5">
    <source>
        <dbReference type="ARBA" id="ARBA00034848"/>
    </source>
</evidence>
<comment type="similarity">
    <text evidence="4">Belongs to the ACTMAP family.</text>
</comment>
<dbReference type="PANTHER" id="PTHR28631">
    <property type="entry name" value="UPF0692 PROTEIN C19ORF54"/>
    <property type="match status" value="1"/>
</dbReference>
<dbReference type="GO" id="GO:0004177">
    <property type="term" value="F:aminopeptidase activity"/>
    <property type="evidence" value="ECO:0007669"/>
    <property type="project" value="UniProtKB-KW"/>
</dbReference>
<dbReference type="GO" id="GO:0006508">
    <property type="term" value="P:proteolysis"/>
    <property type="evidence" value="ECO:0007669"/>
    <property type="project" value="UniProtKB-KW"/>
</dbReference>
<feature type="compositionally biased region" description="Polar residues" evidence="8">
    <location>
        <begin position="20"/>
        <end position="33"/>
    </location>
</feature>
<protein>
    <recommendedName>
        <fullName evidence="5">Actin maturation protease</fullName>
    </recommendedName>
    <alternativeName>
        <fullName evidence="6">Actin aminopeptidase ACTMAP</fullName>
    </alternativeName>
</protein>
<reference evidence="9 10" key="1">
    <citation type="submission" date="2024-06" db="EMBL/GenBank/DDBJ databases">
        <title>A chromosome-level genome assembly of beet webworm, Loxostege sticticalis.</title>
        <authorList>
            <person name="Zhang Y."/>
        </authorList>
    </citation>
    <scope>NUCLEOTIDE SEQUENCE [LARGE SCALE GENOMIC DNA]</scope>
    <source>
        <strain evidence="9">AQ028</strain>
        <tissue evidence="9">Male pupae</tissue>
    </source>
</reference>
<evidence type="ECO:0000256" key="3">
    <source>
        <dbReference type="ARBA" id="ARBA00022801"/>
    </source>
</evidence>
<dbReference type="AlphaFoldDB" id="A0ABD0SJ95"/>
<gene>
    <name evidence="9" type="ORF">ABMA28_007920</name>
</gene>
<evidence type="ECO:0000256" key="8">
    <source>
        <dbReference type="SAM" id="MobiDB-lite"/>
    </source>
</evidence>
<evidence type="ECO:0000313" key="9">
    <source>
        <dbReference type="EMBL" id="KAL0819915.1"/>
    </source>
</evidence>
<proteinExistence type="inferred from homology"/>
<evidence type="ECO:0000256" key="2">
    <source>
        <dbReference type="ARBA" id="ARBA00022670"/>
    </source>
</evidence>
<sequence length="273" mass="30351">MCTIPPAPPPPPPPPPVLSENRSPTKSPTTDSESPIYNYSDICKWASENPQLWEVCAKNSLCLHNAPFKYKYNQFESILQVGPTCGLVALSMLVKGEVAADEILNITKLEGYTHNGEMFSCKYMAKLAKKVFSLAELDNIKYSVQNGGLFSQETIEKLLEGAVLLVPYDADFNHSPCLRKGHTAHWALVCGVIVLEDPGDSYESKPDNVYVFSRHGKSRFLAAWDLDKLDKSNKNLWEFSPKKEADGLLYIFPEGGMGGENGLRNQFLIFEGL</sequence>
<dbReference type="InterPro" id="IPR040043">
    <property type="entry name" value="ACTMAP"/>
</dbReference>
<organism evidence="9 10">
    <name type="scientific">Loxostege sticticalis</name>
    <name type="common">Beet webworm moth</name>
    <dbReference type="NCBI Taxonomy" id="481309"/>
    <lineage>
        <taxon>Eukaryota</taxon>
        <taxon>Metazoa</taxon>
        <taxon>Ecdysozoa</taxon>
        <taxon>Arthropoda</taxon>
        <taxon>Hexapoda</taxon>
        <taxon>Insecta</taxon>
        <taxon>Pterygota</taxon>
        <taxon>Neoptera</taxon>
        <taxon>Endopterygota</taxon>
        <taxon>Lepidoptera</taxon>
        <taxon>Glossata</taxon>
        <taxon>Ditrysia</taxon>
        <taxon>Pyraloidea</taxon>
        <taxon>Crambidae</taxon>
        <taxon>Pyraustinae</taxon>
        <taxon>Loxostege</taxon>
    </lineage>
</organism>
<feature type="compositionally biased region" description="Pro residues" evidence="8">
    <location>
        <begin position="1"/>
        <end position="17"/>
    </location>
</feature>